<gene>
    <name evidence="5" type="ORF">BACCAP_00030</name>
</gene>
<dbReference type="OrthoDB" id="9802264at2"/>
<reference evidence="5 6" key="1">
    <citation type="submission" date="2007-04" db="EMBL/GenBank/DDBJ databases">
        <authorList>
            <person name="Fulton L."/>
            <person name="Clifton S."/>
            <person name="Fulton B."/>
            <person name="Xu J."/>
            <person name="Minx P."/>
            <person name="Pepin K.H."/>
            <person name="Johnson M."/>
            <person name="Thiruvilangam P."/>
            <person name="Bhonagiri V."/>
            <person name="Nash W.E."/>
            <person name="Mardis E.R."/>
            <person name="Wilson R.K."/>
        </authorList>
    </citation>
    <scope>NUCLEOTIDE SEQUENCE [LARGE SCALE GENOMIC DNA]</scope>
    <source>
        <strain evidence="5 6">ATCC 29799</strain>
    </source>
</reference>
<dbReference type="PANTHER" id="PTHR43875">
    <property type="entry name" value="MALTODEXTRIN IMPORT ATP-BINDING PROTEIN MSMX"/>
    <property type="match status" value="1"/>
</dbReference>
<dbReference type="InterPro" id="IPR017871">
    <property type="entry name" value="ABC_transporter-like_CS"/>
</dbReference>
<dbReference type="RefSeq" id="WP_006570596.1">
    <property type="nucleotide sequence ID" value="NZ_AAXG02000001.1"/>
</dbReference>
<dbReference type="PROSITE" id="PS50893">
    <property type="entry name" value="ABC_TRANSPORTER_2"/>
    <property type="match status" value="1"/>
</dbReference>
<dbReference type="Proteomes" id="UP000003639">
    <property type="component" value="Unassembled WGS sequence"/>
</dbReference>
<dbReference type="GO" id="GO:0016887">
    <property type="term" value="F:ATP hydrolysis activity"/>
    <property type="evidence" value="ECO:0007669"/>
    <property type="project" value="InterPro"/>
</dbReference>
<evidence type="ECO:0000256" key="1">
    <source>
        <dbReference type="ARBA" id="ARBA00022448"/>
    </source>
</evidence>
<dbReference type="EMBL" id="AAXG02000001">
    <property type="protein sequence ID" value="EDN01997.1"/>
    <property type="molecule type" value="Genomic_DNA"/>
</dbReference>
<dbReference type="CDD" id="cd03301">
    <property type="entry name" value="ABC_MalK_N"/>
    <property type="match status" value="1"/>
</dbReference>
<dbReference type="Gene3D" id="2.40.50.100">
    <property type="match status" value="1"/>
</dbReference>
<sequence length="371" mass="40986">MAETAGSVGLTIERVNKWYPGGVHAVRDVDLTVENGEFMIFVGPSGCGKSTLLRMIAGLETVNSGTIRMDGRIINRVPPRARDIAMVFQNYALYPTMKVRDNMAFPLKMRRWSREAVRSRVEEVAESLGLTEYLDRRPGALSGGQRQRVALGRAMVRQPKLFLMDEPLSNLDAKLRVDMRREIVALQRRLGTTTIYVTHDQTEAMTMGTRIAVLRDGVLQQVDTPRALYDAPANLFVAQFIGSPPMNLWDGKVFWRDGCTWLELSGQAFSLGQGTRLPQGAFSRSLTVGVRPEHVCPAGPGDPVAFPACITAVENTGRECLVFLECQGGGTFTMAAGADFPGRPGEGLEVSLRLDRLHLFDRETGERLTEK</sequence>
<keyword evidence="2" id="KW-0547">Nucleotide-binding</keyword>
<evidence type="ECO:0000313" key="6">
    <source>
        <dbReference type="Proteomes" id="UP000003639"/>
    </source>
</evidence>
<evidence type="ECO:0000256" key="3">
    <source>
        <dbReference type="ARBA" id="ARBA00022840"/>
    </source>
</evidence>
<dbReference type="Gene3D" id="3.40.50.300">
    <property type="entry name" value="P-loop containing nucleotide triphosphate hydrolases"/>
    <property type="match status" value="1"/>
</dbReference>
<protein>
    <submittedName>
        <fullName evidence="5">ABC transporter, ATP-binding protein</fullName>
    </submittedName>
</protein>
<proteinExistence type="predicted"/>
<dbReference type="GO" id="GO:0005524">
    <property type="term" value="F:ATP binding"/>
    <property type="evidence" value="ECO:0007669"/>
    <property type="project" value="UniProtKB-KW"/>
</dbReference>
<evidence type="ECO:0000256" key="2">
    <source>
        <dbReference type="ARBA" id="ARBA00022741"/>
    </source>
</evidence>
<dbReference type="PROSITE" id="PS00211">
    <property type="entry name" value="ABC_TRANSPORTER_1"/>
    <property type="match status" value="1"/>
</dbReference>
<dbReference type="FunFam" id="3.40.50.300:FF:000042">
    <property type="entry name" value="Maltose/maltodextrin ABC transporter, ATP-binding protein"/>
    <property type="match status" value="1"/>
</dbReference>
<dbReference type="InterPro" id="IPR015855">
    <property type="entry name" value="ABC_transpr_MalK-like"/>
</dbReference>
<dbReference type="InterPro" id="IPR027417">
    <property type="entry name" value="P-loop_NTPase"/>
</dbReference>
<dbReference type="InterPro" id="IPR013611">
    <property type="entry name" value="Transp-assoc_OB_typ2"/>
</dbReference>
<dbReference type="InterPro" id="IPR003593">
    <property type="entry name" value="AAA+_ATPase"/>
</dbReference>
<dbReference type="SUPFAM" id="SSF50331">
    <property type="entry name" value="MOP-like"/>
    <property type="match status" value="1"/>
</dbReference>
<organism evidence="5 6">
    <name type="scientific">Pseudoflavonifractor capillosus ATCC 29799</name>
    <dbReference type="NCBI Taxonomy" id="411467"/>
    <lineage>
        <taxon>Bacteria</taxon>
        <taxon>Bacillati</taxon>
        <taxon>Bacillota</taxon>
        <taxon>Clostridia</taxon>
        <taxon>Eubacteriales</taxon>
        <taxon>Oscillospiraceae</taxon>
        <taxon>Pseudoflavonifractor</taxon>
    </lineage>
</organism>
<dbReference type="STRING" id="411467.BACCAP_00030"/>
<dbReference type="InterPro" id="IPR008995">
    <property type="entry name" value="Mo/tungstate-bd_C_term_dom"/>
</dbReference>
<feature type="domain" description="ABC transporter" evidence="4">
    <location>
        <begin position="10"/>
        <end position="241"/>
    </location>
</feature>
<evidence type="ECO:0000259" key="4">
    <source>
        <dbReference type="PROSITE" id="PS50893"/>
    </source>
</evidence>
<keyword evidence="6" id="KW-1185">Reference proteome</keyword>
<dbReference type="GO" id="GO:0140359">
    <property type="term" value="F:ABC-type transporter activity"/>
    <property type="evidence" value="ECO:0007669"/>
    <property type="project" value="InterPro"/>
</dbReference>
<dbReference type="Pfam" id="PF08402">
    <property type="entry name" value="TOBE_2"/>
    <property type="match status" value="1"/>
</dbReference>
<dbReference type="SUPFAM" id="SSF52540">
    <property type="entry name" value="P-loop containing nucleoside triphosphate hydrolases"/>
    <property type="match status" value="1"/>
</dbReference>
<dbReference type="AlphaFoldDB" id="A6NP92"/>
<accession>A6NP92</accession>
<reference evidence="5 6" key="2">
    <citation type="submission" date="2007-06" db="EMBL/GenBank/DDBJ databases">
        <title>Draft genome sequence of Pseudoflavonifractor capillosus ATCC 29799.</title>
        <authorList>
            <person name="Sudarsanam P."/>
            <person name="Ley R."/>
            <person name="Guruge J."/>
            <person name="Turnbaugh P.J."/>
            <person name="Mahowald M."/>
            <person name="Liep D."/>
            <person name="Gordon J."/>
        </authorList>
    </citation>
    <scope>NUCLEOTIDE SEQUENCE [LARGE SCALE GENOMIC DNA]</scope>
    <source>
        <strain evidence="5 6">ATCC 29799</strain>
    </source>
</reference>
<dbReference type="Gene3D" id="2.40.50.140">
    <property type="entry name" value="Nucleic acid-binding proteins"/>
    <property type="match status" value="1"/>
</dbReference>
<dbReference type="PANTHER" id="PTHR43875:SF1">
    <property type="entry name" value="OSMOPROTECTIVE COMPOUNDS UPTAKE ATP-BINDING PROTEIN GGTA"/>
    <property type="match status" value="1"/>
</dbReference>
<dbReference type="NCBIfam" id="NF008653">
    <property type="entry name" value="PRK11650.1"/>
    <property type="match status" value="1"/>
</dbReference>
<dbReference type="GO" id="GO:0008643">
    <property type="term" value="P:carbohydrate transport"/>
    <property type="evidence" value="ECO:0007669"/>
    <property type="project" value="InterPro"/>
</dbReference>
<dbReference type="SMART" id="SM00382">
    <property type="entry name" value="AAA"/>
    <property type="match status" value="1"/>
</dbReference>
<name>A6NP92_9FIRM</name>
<dbReference type="InterPro" id="IPR047641">
    <property type="entry name" value="ABC_transpr_MalK/UgpC-like"/>
</dbReference>
<dbReference type="InterPro" id="IPR003439">
    <property type="entry name" value="ABC_transporter-like_ATP-bd"/>
</dbReference>
<evidence type="ECO:0000313" key="5">
    <source>
        <dbReference type="EMBL" id="EDN01997.1"/>
    </source>
</evidence>
<keyword evidence="3 5" id="KW-0067">ATP-binding</keyword>
<dbReference type="Pfam" id="PF00005">
    <property type="entry name" value="ABC_tran"/>
    <property type="match status" value="1"/>
</dbReference>
<dbReference type="eggNOG" id="COG3842">
    <property type="taxonomic scope" value="Bacteria"/>
</dbReference>
<keyword evidence="1" id="KW-0813">Transport</keyword>
<dbReference type="InterPro" id="IPR012340">
    <property type="entry name" value="NA-bd_OB-fold"/>
</dbReference>
<dbReference type="GO" id="GO:0055052">
    <property type="term" value="C:ATP-binding cassette (ABC) transporter complex, substrate-binding subunit-containing"/>
    <property type="evidence" value="ECO:0007669"/>
    <property type="project" value="TreeGrafter"/>
</dbReference>
<comment type="caution">
    <text evidence="5">The sequence shown here is derived from an EMBL/GenBank/DDBJ whole genome shotgun (WGS) entry which is preliminary data.</text>
</comment>